<dbReference type="GO" id="GO:0005840">
    <property type="term" value="C:ribosome"/>
    <property type="evidence" value="ECO:0007669"/>
    <property type="project" value="TreeGrafter"/>
</dbReference>
<dbReference type="STRING" id="492660.SAMN05192566_1923"/>
<organism evidence="2 3">
    <name type="scientific">Methylophilus rhizosphaerae</name>
    <dbReference type="NCBI Taxonomy" id="492660"/>
    <lineage>
        <taxon>Bacteria</taxon>
        <taxon>Pseudomonadati</taxon>
        <taxon>Pseudomonadota</taxon>
        <taxon>Betaproteobacteria</taxon>
        <taxon>Nitrosomonadales</taxon>
        <taxon>Methylophilaceae</taxon>
        <taxon>Methylophilus</taxon>
    </lineage>
</organism>
<dbReference type="SUPFAM" id="SSF101738">
    <property type="entry name" value="SspB-like"/>
    <property type="match status" value="1"/>
</dbReference>
<keyword evidence="3" id="KW-1185">Reference proteome</keyword>
<dbReference type="RefSeq" id="WP_091471947.1">
    <property type="nucleotide sequence ID" value="NZ_FNFX01000004.1"/>
</dbReference>
<name>A0A1G9DQP1_9PROT</name>
<dbReference type="InterPro" id="IPR007481">
    <property type="entry name" value="SspB"/>
</dbReference>
<evidence type="ECO:0000313" key="2">
    <source>
        <dbReference type="EMBL" id="SDK66179.1"/>
    </source>
</evidence>
<evidence type="ECO:0000313" key="3">
    <source>
        <dbReference type="Proteomes" id="UP000198629"/>
    </source>
</evidence>
<dbReference type="AlphaFoldDB" id="A0A1G9DQP1"/>
<gene>
    <name evidence="2" type="ORF">SAMN05192566_1923</name>
</gene>
<dbReference type="GO" id="GO:0045732">
    <property type="term" value="P:positive regulation of protein catabolic process"/>
    <property type="evidence" value="ECO:0007669"/>
    <property type="project" value="TreeGrafter"/>
</dbReference>
<protein>
    <submittedName>
        <fullName evidence="2">Stringent starvation protein B</fullName>
    </submittedName>
</protein>
<dbReference type="InterPro" id="IPR036760">
    <property type="entry name" value="SspB-like_sf"/>
</dbReference>
<dbReference type="EMBL" id="FNFX01000004">
    <property type="protein sequence ID" value="SDK66179.1"/>
    <property type="molecule type" value="Genomic_DNA"/>
</dbReference>
<dbReference type="Pfam" id="PF04386">
    <property type="entry name" value="SspB"/>
    <property type="match status" value="1"/>
</dbReference>
<proteinExistence type="predicted"/>
<dbReference type="Proteomes" id="UP000198629">
    <property type="component" value="Unassembled WGS sequence"/>
</dbReference>
<dbReference type="PANTHER" id="PTHR37486:SF1">
    <property type="entry name" value="STRINGENT STARVATION PROTEIN B"/>
    <property type="match status" value="1"/>
</dbReference>
<reference evidence="3" key="1">
    <citation type="submission" date="2016-10" db="EMBL/GenBank/DDBJ databases">
        <authorList>
            <person name="Varghese N."/>
            <person name="Submissions S."/>
        </authorList>
    </citation>
    <scope>NUCLEOTIDE SEQUENCE [LARGE SCALE GENOMIC DNA]</scope>
    <source>
        <strain evidence="3">CBMB127</strain>
    </source>
</reference>
<accession>A0A1G9DQP1</accession>
<sequence length="137" mass="14968">MSSLIPTTAYLIRAIHEWCVDNALTPHLLVKIDAQTRVPMAYVKNGEIVLNINYTAVKDLHIDNEAVVFSARFNGVAQHIYVPIGRVAGIFARENSQGMFFEVTDGSSPEPEKKAVAPQPAVAEASGARKSHLKVVK</sequence>
<dbReference type="OrthoDB" id="9797358at2"/>
<dbReference type="Gene3D" id="2.30.30.220">
    <property type="entry name" value="SspB-like"/>
    <property type="match status" value="1"/>
</dbReference>
<dbReference type="NCBIfam" id="NF008769">
    <property type="entry name" value="PRK11798.2-5"/>
    <property type="match status" value="1"/>
</dbReference>
<dbReference type="PIRSF" id="PIRSF005276">
    <property type="entry name" value="SspB"/>
    <property type="match status" value="1"/>
</dbReference>
<feature type="region of interest" description="Disordered" evidence="1">
    <location>
        <begin position="104"/>
        <end position="137"/>
    </location>
</feature>
<dbReference type="GO" id="GO:0005829">
    <property type="term" value="C:cytosol"/>
    <property type="evidence" value="ECO:0007669"/>
    <property type="project" value="TreeGrafter"/>
</dbReference>
<dbReference type="PANTHER" id="PTHR37486">
    <property type="entry name" value="STRINGENT STARVATION PROTEIN B"/>
    <property type="match status" value="1"/>
</dbReference>
<evidence type="ECO:0000256" key="1">
    <source>
        <dbReference type="SAM" id="MobiDB-lite"/>
    </source>
</evidence>